<dbReference type="InterPro" id="IPR008023">
    <property type="entry name" value="DUF748"/>
</dbReference>
<evidence type="ECO:0000256" key="2">
    <source>
        <dbReference type="SAM" id="Phobius"/>
    </source>
</evidence>
<evidence type="ECO:0000313" key="4">
    <source>
        <dbReference type="Proteomes" id="UP000322553"/>
    </source>
</evidence>
<keyword evidence="2" id="KW-0812">Transmembrane</keyword>
<feature type="compositionally biased region" description="Basic and acidic residues" evidence="1">
    <location>
        <begin position="366"/>
        <end position="377"/>
    </location>
</feature>
<sequence length="629" mass="68656">MYIFRVVQSCVRHNRRSDNGLIEGVFMTTGKHQWQRWGIGGAVIVLLLLVAAYLAAPPLLGHLITSRLSSKTGHEVTLGDVSINPFTAVITIDDFRLAGHMPDEMPLFASKRMRLDLAWSSLWHAGWHLQSVELQQPHLALVMNKQGEFNIGQLFPDTGGPPTPVHIDHLTTHDGVLSWQNHDRHPKGQVTLKQVALNIRNYDHTGSHPFQLQGTATTGDGTLQVKGQMGFSPWQATLDYQGRNIALTTFSPWLQSLMRARVTQGTLSAQGHFSGGKAANGALRLTADSASLARPVLQAPETDTVLFSANDISLGTLEFASHQGLSIKQLTLNSPMLHAVILPGMTTNLSALTPPSSDARSSSGQRQEKHDTDRSQKSEQQGSQSFRFQQVQVHEGRIRFTDRHLQQPFQLDIRQLEGEMTGLGGGGENPGRLKLDGRVNNASSISIRGQFSPLAGKLSGDLRLQAEQLPLTGFAPYIRRFGGYKVEGGTVRLDLHYRIHQGQLDADNHIILHQLDLGPEVQPGSTDLPLRKLIGLLQGENGVINLDVPVQASLDGTSLDISRIVWQAVGEAFENLLTSPVETLSAVFGDESPDQGSKSGQESNKRESTSSKGYTQGPLSKVPTGDVER</sequence>
<feature type="compositionally biased region" description="Polar residues" evidence="1">
    <location>
        <begin position="378"/>
        <end position="388"/>
    </location>
</feature>
<keyword evidence="4" id="KW-1185">Reference proteome</keyword>
<dbReference type="KEGG" id="kuy:FY550_05755"/>
<accession>A0A5C0ZVS3</accession>
<dbReference type="OrthoDB" id="9757969at2"/>
<dbReference type="GO" id="GO:0005886">
    <property type="term" value="C:plasma membrane"/>
    <property type="evidence" value="ECO:0007669"/>
    <property type="project" value="TreeGrafter"/>
</dbReference>
<dbReference type="Pfam" id="PF05359">
    <property type="entry name" value="DUF748"/>
    <property type="match status" value="1"/>
</dbReference>
<gene>
    <name evidence="3" type="ORF">FY550_05755</name>
</gene>
<keyword evidence="2" id="KW-0472">Membrane</keyword>
<keyword evidence="2" id="KW-1133">Transmembrane helix</keyword>
<organism evidence="3 4">
    <name type="scientific">Kushneria phosphatilytica</name>
    <dbReference type="NCBI Taxonomy" id="657387"/>
    <lineage>
        <taxon>Bacteria</taxon>
        <taxon>Pseudomonadati</taxon>
        <taxon>Pseudomonadota</taxon>
        <taxon>Gammaproteobacteria</taxon>
        <taxon>Oceanospirillales</taxon>
        <taxon>Halomonadaceae</taxon>
        <taxon>Kushneria</taxon>
    </lineage>
</organism>
<reference evidence="3 4" key="1">
    <citation type="submission" date="2019-08" db="EMBL/GenBank/DDBJ databases">
        <title>Complete genome sequence of Kushneria sp. YCWA18, a halophilic phosphate-solubilizing bacterium isolated from Daqiao saltern in China.</title>
        <authorList>
            <person name="Du G.-X."/>
            <person name="Qu L.-Y."/>
        </authorList>
    </citation>
    <scope>NUCLEOTIDE SEQUENCE [LARGE SCALE GENOMIC DNA]</scope>
    <source>
        <strain evidence="3 4">YCWA18</strain>
    </source>
</reference>
<feature type="transmembrane region" description="Helical" evidence="2">
    <location>
        <begin position="37"/>
        <end position="56"/>
    </location>
</feature>
<name>A0A5C0ZVS3_9GAMM</name>
<feature type="compositionally biased region" description="Polar residues" evidence="1">
    <location>
        <begin position="350"/>
        <end position="365"/>
    </location>
</feature>
<protein>
    <submittedName>
        <fullName evidence="3">DUF748 domain-containing protein</fullName>
    </submittedName>
</protein>
<dbReference type="EMBL" id="CP043420">
    <property type="protein sequence ID" value="QEL10680.1"/>
    <property type="molecule type" value="Genomic_DNA"/>
</dbReference>
<dbReference type="AlphaFoldDB" id="A0A5C0ZVS3"/>
<dbReference type="Proteomes" id="UP000322553">
    <property type="component" value="Chromosome"/>
</dbReference>
<dbReference type="GO" id="GO:0090313">
    <property type="term" value="P:regulation of protein targeting to membrane"/>
    <property type="evidence" value="ECO:0007669"/>
    <property type="project" value="TreeGrafter"/>
</dbReference>
<proteinExistence type="predicted"/>
<dbReference type="PANTHER" id="PTHR30441:SF8">
    <property type="entry name" value="DUF748 DOMAIN-CONTAINING PROTEIN"/>
    <property type="match status" value="1"/>
</dbReference>
<dbReference type="PANTHER" id="PTHR30441">
    <property type="entry name" value="DUF748 DOMAIN-CONTAINING PROTEIN"/>
    <property type="match status" value="1"/>
</dbReference>
<feature type="region of interest" description="Disordered" evidence="1">
    <location>
        <begin position="587"/>
        <end position="629"/>
    </location>
</feature>
<dbReference type="InterPro" id="IPR052894">
    <property type="entry name" value="AsmA-related"/>
</dbReference>
<evidence type="ECO:0000313" key="3">
    <source>
        <dbReference type="EMBL" id="QEL10680.1"/>
    </source>
</evidence>
<evidence type="ECO:0000256" key="1">
    <source>
        <dbReference type="SAM" id="MobiDB-lite"/>
    </source>
</evidence>
<feature type="region of interest" description="Disordered" evidence="1">
    <location>
        <begin position="350"/>
        <end position="388"/>
    </location>
</feature>